<evidence type="ECO:0000313" key="2">
    <source>
        <dbReference type="Proteomes" id="UP000694395"/>
    </source>
</evidence>
<evidence type="ECO:0000313" key="1">
    <source>
        <dbReference type="Ensembl" id="ENSOMYP00000143802.1"/>
    </source>
</evidence>
<proteinExistence type="predicted"/>
<organism evidence="1 2">
    <name type="scientific">Oncorhynchus mykiss</name>
    <name type="common">Rainbow trout</name>
    <name type="synonym">Salmo gairdneri</name>
    <dbReference type="NCBI Taxonomy" id="8022"/>
    <lineage>
        <taxon>Eukaryota</taxon>
        <taxon>Metazoa</taxon>
        <taxon>Chordata</taxon>
        <taxon>Craniata</taxon>
        <taxon>Vertebrata</taxon>
        <taxon>Euteleostomi</taxon>
        <taxon>Actinopterygii</taxon>
        <taxon>Neopterygii</taxon>
        <taxon>Teleostei</taxon>
        <taxon>Protacanthopterygii</taxon>
        <taxon>Salmoniformes</taxon>
        <taxon>Salmonidae</taxon>
        <taxon>Salmoninae</taxon>
        <taxon>Oncorhynchus</taxon>
    </lineage>
</organism>
<dbReference type="Proteomes" id="UP000694395">
    <property type="component" value="Chromosome 11"/>
</dbReference>
<reference evidence="1" key="1">
    <citation type="submission" date="2020-07" db="EMBL/GenBank/DDBJ databases">
        <title>A long reads based de novo assembly of the rainbow trout Arlee double haploid line genome.</title>
        <authorList>
            <person name="Gao G."/>
            <person name="Palti Y."/>
        </authorList>
    </citation>
    <scope>NUCLEOTIDE SEQUENCE [LARGE SCALE GENOMIC DNA]</scope>
</reference>
<dbReference type="AlphaFoldDB" id="A0A8K9Y5R6"/>
<sequence>MYCISWKYSRSLSVVAHFHIGFCVGGKMSHWSHWSHWFPLESHIGFCVGGKMSHWFPCEPVKNVLLEYQRHSLFHNSAFTLL</sequence>
<protein>
    <submittedName>
        <fullName evidence="1">Uncharacterized protein</fullName>
    </submittedName>
</protein>
<reference evidence="1" key="2">
    <citation type="submission" date="2025-08" db="UniProtKB">
        <authorList>
            <consortium name="Ensembl"/>
        </authorList>
    </citation>
    <scope>IDENTIFICATION</scope>
</reference>
<reference evidence="1" key="3">
    <citation type="submission" date="2025-09" db="UniProtKB">
        <authorList>
            <consortium name="Ensembl"/>
        </authorList>
    </citation>
    <scope>IDENTIFICATION</scope>
</reference>
<accession>A0A8K9Y5R6</accession>
<dbReference type="Ensembl" id="ENSOMYT00000120906.1">
    <property type="protein sequence ID" value="ENSOMYP00000143802.1"/>
    <property type="gene ID" value="ENSOMYG00000048358.1"/>
</dbReference>
<name>A0A8K9Y5R6_ONCMY</name>
<keyword evidence="2" id="KW-1185">Reference proteome</keyword>